<evidence type="ECO:0000256" key="3">
    <source>
        <dbReference type="ARBA" id="ARBA00023125"/>
    </source>
</evidence>
<reference evidence="6" key="1">
    <citation type="submission" date="2021-04" db="EMBL/GenBank/DDBJ databases">
        <title>Luteolibacter sp. 32A isolated from the skin of an Anderson's salamander (Ambystoma andersonii).</title>
        <authorList>
            <person name="Spergser J."/>
            <person name="Busse H.-J."/>
        </authorList>
    </citation>
    <scope>NUCLEOTIDE SEQUENCE</scope>
    <source>
        <strain evidence="6">32A</strain>
    </source>
</reference>
<gene>
    <name evidence="6" type="ORF">KBB96_16240</name>
</gene>
<dbReference type="InterPro" id="IPR036388">
    <property type="entry name" value="WH-like_DNA-bd_sf"/>
</dbReference>
<evidence type="ECO:0000313" key="6">
    <source>
        <dbReference type="EMBL" id="QUE50405.1"/>
    </source>
</evidence>
<dbReference type="Proteomes" id="UP000676169">
    <property type="component" value="Chromosome"/>
</dbReference>
<dbReference type="EMBL" id="CP073100">
    <property type="protein sequence ID" value="QUE50405.1"/>
    <property type="molecule type" value="Genomic_DNA"/>
</dbReference>
<evidence type="ECO:0000313" key="7">
    <source>
        <dbReference type="Proteomes" id="UP000676169"/>
    </source>
</evidence>
<evidence type="ECO:0000256" key="4">
    <source>
        <dbReference type="ARBA" id="ARBA00023163"/>
    </source>
</evidence>
<dbReference type="PANTHER" id="PTHR30346:SF28">
    <property type="entry name" value="HTH-TYPE TRANSCRIPTIONAL REGULATOR CYNR"/>
    <property type="match status" value="1"/>
</dbReference>
<evidence type="ECO:0000256" key="2">
    <source>
        <dbReference type="ARBA" id="ARBA00023015"/>
    </source>
</evidence>
<dbReference type="GO" id="GO:0003700">
    <property type="term" value="F:DNA-binding transcription factor activity"/>
    <property type="evidence" value="ECO:0007669"/>
    <property type="project" value="InterPro"/>
</dbReference>
<name>A0A975G7Y6_9BACT</name>
<keyword evidence="2" id="KW-0805">Transcription regulation</keyword>
<sequence length="294" mass="31933">MELRQLRAFAETAEAGSITAAAKVLRLTQPALSRQIKALEEELGVSLFERGAHSVTLTPAGEVLRGETVKLLKFTDAMVQKVKAEADGEPLRVGYSPSLASDFLSIAIERFTQLHPRVRITLHDWSSAEMRDGIAAGKLDLMVTAPCPGEAIRWEPLRHVGWRVLIPASHPLAKKKRIDPADLDGQRLLLFEREGYPDYWDRVIKFFKERNLQAKIAGEFDGIVSLSAAVEAGMGLALAAETTRISGGADARMVMRPLSEEPLTTKVSAGVAATGEVPARVLAFVEELKVAAGS</sequence>
<accession>A0A975G7Y6</accession>
<dbReference type="PANTHER" id="PTHR30346">
    <property type="entry name" value="TRANSCRIPTIONAL DUAL REGULATOR HCAR-RELATED"/>
    <property type="match status" value="1"/>
</dbReference>
<dbReference type="CDD" id="cd05466">
    <property type="entry name" value="PBP2_LTTR_substrate"/>
    <property type="match status" value="1"/>
</dbReference>
<dbReference type="GO" id="GO:0003677">
    <property type="term" value="F:DNA binding"/>
    <property type="evidence" value="ECO:0007669"/>
    <property type="project" value="UniProtKB-KW"/>
</dbReference>
<dbReference type="SUPFAM" id="SSF46785">
    <property type="entry name" value="Winged helix' DNA-binding domain"/>
    <property type="match status" value="1"/>
</dbReference>
<dbReference type="PROSITE" id="PS50931">
    <property type="entry name" value="HTH_LYSR"/>
    <property type="match status" value="1"/>
</dbReference>
<dbReference type="InterPro" id="IPR000847">
    <property type="entry name" value="LysR_HTH_N"/>
</dbReference>
<organism evidence="6 7">
    <name type="scientific">Luteolibacter ambystomatis</name>
    <dbReference type="NCBI Taxonomy" id="2824561"/>
    <lineage>
        <taxon>Bacteria</taxon>
        <taxon>Pseudomonadati</taxon>
        <taxon>Verrucomicrobiota</taxon>
        <taxon>Verrucomicrobiia</taxon>
        <taxon>Verrucomicrobiales</taxon>
        <taxon>Verrucomicrobiaceae</taxon>
        <taxon>Luteolibacter</taxon>
    </lineage>
</organism>
<comment type="similarity">
    <text evidence="1">Belongs to the LysR transcriptional regulatory family.</text>
</comment>
<dbReference type="InterPro" id="IPR005119">
    <property type="entry name" value="LysR_subst-bd"/>
</dbReference>
<dbReference type="Gene3D" id="1.10.10.10">
    <property type="entry name" value="Winged helix-like DNA-binding domain superfamily/Winged helix DNA-binding domain"/>
    <property type="match status" value="1"/>
</dbReference>
<dbReference type="InterPro" id="IPR036390">
    <property type="entry name" value="WH_DNA-bd_sf"/>
</dbReference>
<evidence type="ECO:0000259" key="5">
    <source>
        <dbReference type="PROSITE" id="PS50931"/>
    </source>
</evidence>
<dbReference type="Pfam" id="PF00126">
    <property type="entry name" value="HTH_1"/>
    <property type="match status" value="1"/>
</dbReference>
<evidence type="ECO:0000256" key="1">
    <source>
        <dbReference type="ARBA" id="ARBA00009437"/>
    </source>
</evidence>
<dbReference type="GO" id="GO:0032993">
    <property type="term" value="C:protein-DNA complex"/>
    <property type="evidence" value="ECO:0007669"/>
    <property type="project" value="TreeGrafter"/>
</dbReference>
<proteinExistence type="inferred from homology"/>
<dbReference type="RefSeq" id="WP_211630545.1">
    <property type="nucleotide sequence ID" value="NZ_CP073100.1"/>
</dbReference>
<dbReference type="Pfam" id="PF03466">
    <property type="entry name" value="LysR_substrate"/>
    <property type="match status" value="1"/>
</dbReference>
<keyword evidence="3" id="KW-0238">DNA-binding</keyword>
<dbReference type="FunFam" id="1.10.10.10:FF:000001">
    <property type="entry name" value="LysR family transcriptional regulator"/>
    <property type="match status" value="1"/>
</dbReference>
<dbReference type="KEGG" id="lamb:KBB96_16240"/>
<dbReference type="Gene3D" id="3.40.190.10">
    <property type="entry name" value="Periplasmic binding protein-like II"/>
    <property type="match status" value="2"/>
</dbReference>
<protein>
    <submittedName>
        <fullName evidence="6">LysR family transcriptional regulator</fullName>
    </submittedName>
</protein>
<dbReference type="AlphaFoldDB" id="A0A975G7Y6"/>
<keyword evidence="7" id="KW-1185">Reference proteome</keyword>
<dbReference type="SUPFAM" id="SSF53850">
    <property type="entry name" value="Periplasmic binding protein-like II"/>
    <property type="match status" value="1"/>
</dbReference>
<dbReference type="PRINTS" id="PR00039">
    <property type="entry name" value="HTHLYSR"/>
</dbReference>
<keyword evidence="4" id="KW-0804">Transcription</keyword>
<feature type="domain" description="HTH lysR-type" evidence="5">
    <location>
        <begin position="1"/>
        <end position="58"/>
    </location>
</feature>